<dbReference type="OrthoDB" id="10008866at2"/>
<evidence type="ECO:0000256" key="5">
    <source>
        <dbReference type="SAM" id="MobiDB-lite"/>
    </source>
</evidence>
<accession>A0A371JJ98</accession>
<evidence type="ECO:0000313" key="8">
    <source>
        <dbReference type="EMBL" id="RDY32798.1"/>
    </source>
</evidence>
<name>A0A371JJ98_9FIRM</name>
<feature type="region of interest" description="Disordered" evidence="5">
    <location>
        <begin position="215"/>
        <end position="264"/>
    </location>
</feature>
<keyword evidence="3 6" id="KW-1133">Transmembrane helix</keyword>
<keyword evidence="4 6" id="KW-0472">Membrane</keyword>
<keyword evidence="9" id="KW-1185">Reference proteome</keyword>
<keyword evidence="2 6" id="KW-0812">Transmembrane</keyword>
<feature type="transmembrane region" description="Helical" evidence="6">
    <location>
        <begin position="157"/>
        <end position="177"/>
    </location>
</feature>
<feature type="domain" description="TM7S3/TM198-like" evidence="7">
    <location>
        <begin position="36"/>
        <end position="173"/>
    </location>
</feature>
<feature type="transmembrane region" description="Helical" evidence="6">
    <location>
        <begin position="84"/>
        <end position="103"/>
    </location>
</feature>
<evidence type="ECO:0000256" key="3">
    <source>
        <dbReference type="ARBA" id="ARBA00022989"/>
    </source>
</evidence>
<feature type="compositionally biased region" description="Basic and acidic residues" evidence="5">
    <location>
        <begin position="220"/>
        <end position="252"/>
    </location>
</feature>
<feature type="compositionally biased region" description="Acidic residues" evidence="5">
    <location>
        <begin position="306"/>
        <end position="334"/>
    </location>
</feature>
<dbReference type="InterPro" id="IPR025256">
    <property type="entry name" value="TM7S3/TM198-like_dom"/>
</dbReference>
<organism evidence="8 9">
    <name type="scientific">Lachnotalea glycerini</name>
    <dbReference type="NCBI Taxonomy" id="1763509"/>
    <lineage>
        <taxon>Bacteria</taxon>
        <taxon>Bacillati</taxon>
        <taxon>Bacillota</taxon>
        <taxon>Clostridia</taxon>
        <taxon>Lachnospirales</taxon>
        <taxon>Lachnospiraceae</taxon>
        <taxon>Lachnotalea</taxon>
    </lineage>
</organism>
<feature type="transmembrane region" description="Helical" evidence="6">
    <location>
        <begin position="110"/>
        <end position="128"/>
    </location>
</feature>
<evidence type="ECO:0000313" key="9">
    <source>
        <dbReference type="Proteomes" id="UP000216411"/>
    </source>
</evidence>
<comment type="caution">
    <text evidence="8">The sequence shown here is derived from an EMBL/GenBank/DDBJ whole genome shotgun (WGS) entry which is preliminary data.</text>
</comment>
<feature type="transmembrane region" description="Helical" evidence="6">
    <location>
        <begin position="183"/>
        <end position="206"/>
    </location>
</feature>
<feature type="region of interest" description="Disordered" evidence="5">
    <location>
        <begin position="306"/>
        <end position="343"/>
    </location>
</feature>
<evidence type="ECO:0000256" key="4">
    <source>
        <dbReference type="ARBA" id="ARBA00023136"/>
    </source>
</evidence>
<comment type="subcellular location">
    <subcellularLocation>
        <location evidence="1">Membrane</location>
        <topology evidence="1">Multi-pass membrane protein</topology>
    </subcellularLocation>
</comment>
<dbReference type="Proteomes" id="UP000216411">
    <property type="component" value="Unassembled WGS sequence"/>
</dbReference>
<evidence type="ECO:0000256" key="1">
    <source>
        <dbReference type="ARBA" id="ARBA00004141"/>
    </source>
</evidence>
<evidence type="ECO:0000256" key="2">
    <source>
        <dbReference type="ARBA" id="ARBA00022692"/>
    </source>
</evidence>
<evidence type="ECO:0000259" key="7">
    <source>
        <dbReference type="Pfam" id="PF13886"/>
    </source>
</evidence>
<protein>
    <submittedName>
        <fullName evidence="8">DUF4203 domain-containing protein</fullName>
    </submittedName>
</protein>
<feature type="transmembrane region" description="Helical" evidence="6">
    <location>
        <begin position="134"/>
        <end position="150"/>
    </location>
</feature>
<dbReference type="AlphaFoldDB" id="A0A371JJ98"/>
<feature type="compositionally biased region" description="Basic residues" evidence="5">
    <location>
        <begin position="253"/>
        <end position="264"/>
    </location>
</feature>
<dbReference type="EMBL" id="NOKA02000002">
    <property type="protein sequence ID" value="RDY32798.1"/>
    <property type="molecule type" value="Genomic_DNA"/>
</dbReference>
<gene>
    <name evidence="8" type="ORF">CG710_002365</name>
</gene>
<dbReference type="RefSeq" id="WP_094376912.1">
    <property type="nucleotide sequence ID" value="NZ_NOKA02000002.1"/>
</dbReference>
<proteinExistence type="predicted"/>
<dbReference type="GO" id="GO:0016020">
    <property type="term" value="C:membrane"/>
    <property type="evidence" value="ECO:0007669"/>
    <property type="project" value="UniProtKB-SubCell"/>
</dbReference>
<feature type="transmembrane region" description="Helical" evidence="6">
    <location>
        <begin position="27"/>
        <end position="45"/>
    </location>
</feature>
<evidence type="ECO:0000256" key="6">
    <source>
        <dbReference type="SAM" id="Phobius"/>
    </source>
</evidence>
<reference evidence="8 9" key="1">
    <citation type="journal article" date="2017" name="Genome Announc.">
        <title>Draft Genome Sequence of a Sporulating and Motile Strain of Lachnotalea glycerini Isolated from Water in Quebec City, Canada.</title>
        <authorList>
            <person name="Maheux A.F."/>
            <person name="Boudreau D.K."/>
            <person name="Berube E."/>
            <person name="Boissinot M."/>
            <person name="Raymond F."/>
            <person name="Brodeur S."/>
            <person name="Corbeil J."/>
            <person name="Isabel S."/>
            <person name="Omar R.F."/>
            <person name="Bergeron M.G."/>
        </authorList>
    </citation>
    <scope>NUCLEOTIDE SEQUENCE [LARGE SCALE GENOMIC DNA]</scope>
    <source>
        <strain evidence="8 9">CCRI-19302</strain>
    </source>
</reference>
<sequence>MDLIKLLNISDIMDLLSGNYMEILSKYFTIIAIPIFIAAMINCFFGHRIFKILVGLAGLFIGALLGAGIYIGITVMLRKSMPDITMIAFTSVMGAIVLGFLSFKLYKAGAFCMGFITGMTLGIVIMKLIGKDEYVIAGVIGGLLMGLLAIDLYKHVVIILTSVNGGLVGAACLAVILNNDDPVFILKLGAGFCAAGIIFQYVTLLLHKRKKADNDEQEDEKVNAAEDEKSEKHDDEKKKETKKQSSKKEIKKTNTKKKIKKSAKNKKSSDKSDFFLVEIISYAAQKVKDFIMNRVSGDGLDREDEYESMDYEEEDYGEEEYEEKDYEEENAQEEDIVKSEENKKKISMEYENSRHSIENKNVIIMENEISSNNWQGNENMVRYNEAEDISIPEFNFDEISKGLEKELNHRIKEDEEEELTKMIIKETIKNID</sequence>
<dbReference type="Pfam" id="PF13886">
    <property type="entry name" value="TM7S3_TM198"/>
    <property type="match status" value="1"/>
</dbReference>
<feature type="transmembrane region" description="Helical" evidence="6">
    <location>
        <begin position="52"/>
        <end position="72"/>
    </location>
</feature>